<keyword evidence="3" id="KW-1185">Reference proteome</keyword>
<protein>
    <submittedName>
        <fullName evidence="2">Uncharacterized protein</fullName>
    </submittedName>
</protein>
<sequence length="218" mass="23968">MKPPMCIALPERDFEEPFSVWSDDDEMDGTIARRAMDDWVMEVNKFLGGSARRSDRAAKINRSSGLRTKELSAKTPNIPTTPRAPYAVQKPAVSFRSYNSNSSLALTSPSVSSKQSSSGPSTPTVSYPYSLQPDNAPARFSLSAIPPRLPPPITPPPARPLPESIPEDVISEDGDDNSFHSLRISTLHEPLTKPVLRSERTVHFVDSPSLSQVYLCYP</sequence>
<reference evidence="2" key="1">
    <citation type="submission" date="2023-02" db="EMBL/GenBank/DDBJ databases">
        <title>Mating type loci evolution in Malassezia.</title>
        <authorList>
            <person name="Coelho M.A."/>
        </authorList>
    </citation>
    <scope>NUCLEOTIDE SEQUENCE</scope>
    <source>
        <strain evidence="2">CBS 14136</strain>
    </source>
</reference>
<proteinExistence type="predicted"/>
<organism evidence="2 3">
    <name type="scientific">Malassezia psittaci</name>
    <dbReference type="NCBI Taxonomy" id="1821823"/>
    <lineage>
        <taxon>Eukaryota</taxon>
        <taxon>Fungi</taxon>
        <taxon>Dikarya</taxon>
        <taxon>Basidiomycota</taxon>
        <taxon>Ustilaginomycotina</taxon>
        <taxon>Malasseziomycetes</taxon>
        <taxon>Malasseziales</taxon>
        <taxon>Malasseziaceae</taxon>
        <taxon>Malassezia</taxon>
    </lineage>
</organism>
<dbReference type="EMBL" id="CP118376">
    <property type="protein sequence ID" value="WFD42992.1"/>
    <property type="molecule type" value="Genomic_DNA"/>
</dbReference>
<accession>A0AAF0F949</accession>
<gene>
    <name evidence="2" type="ORF">MPSI1_001643</name>
</gene>
<evidence type="ECO:0000313" key="2">
    <source>
        <dbReference type="EMBL" id="WFD42992.1"/>
    </source>
</evidence>
<evidence type="ECO:0000256" key="1">
    <source>
        <dbReference type="SAM" id="MobiDB-lite"/>
    </source>
</evidence>
<dbReference type="Proteomes" id="UP001214628">
    <property type="component" value="Chromosome 2"/>
</dbReference>
<feature type="compositionally biased region" description="Low complexity" evidence="1">
    <location>
        <begin position="104"/>
        <end position="124"/>
    </location>
</feature>
<feature type="region of interest" description="Disordered" evidence="1">
    <location>
        <begin position="51"/>
        <end position="85"/>
    </location>
</feature>
<dbReference type="AlphaFoldDB" id="A0AAF0F949"/>
<feature type="region of interest" description="Disordered" evidence="1">
    <location>
        <begin position="104"/>
        <end position="131"/>
    </location>
</feature>
<name>A0AAF0F949_9BASI</name>
<evidence type="ECO:0000313" key="3">
    <source>
        <dbReference type="Proteomes" id="UP001214628"/>
    </source>
</evidence>